<dbReference type="Gene3D" id="1.10.10.60">
    <property type="entry name" value="Homeodomain-like"/>
    <property type="match status" value="1"/>
</dbReference>
<feature type="domain" description="PAS" evidence="1">
    <location>
        <begin position="159"/>
        <end position="224"/>
    </location>
</feature>
<dbReference type="Gene3D" id="1.20.5.430">
    <property type="match status" value="1"/>
</dbReference>
<protein>
    <submittedName>
        <fullName evidence="2">Transcriptional regulator PpsR</fullName>
    </submittedName>
</protein>
<comment type="caution">
    <text evidence="2">The sequence shown here is derived from an EMBL/GenBank/DDBJ whole genome shotgun (WGS) entry which is preliminary data.</text>
</comment>
<dbReference type="Gene3D" id="3.30.450.20">
    <property type="entry name" value="PAS domain"/>
    <property type="match status" value="2"/>
</dbReference>
<dbReference type="InterPro" id="IPR013767">
    <property type="entry name" value="PAS_fold"/>
</dbReference>
<dbReference type="Proteomes" id="UP000558192">
    <property type="component" value="Unassembled WGS sequence"/>
</dbReference>
<accession>A0A7X5Y5L3</accession>
<dbReference type="Pfam" id="PF00989">
    <property type="entry name" value="PAS"/>
    <property type="match status" value="1"/>
</dbReference>
<dbReference type="NCBIfam" id="TIGR02040">
    <property type="entry name" value="PpsR-CrtJ"/>
    <property type="match status" value="1"/>
</dbReference>
<keyword evidence="3" id="KW-1185">Reference proteome</keyword>
<dbReference type="GO" id="GO:0006355">
    <property type="term" value="P:regulation of DNA-templated transcription"/>
    <property type="evidence" value="ECO:0007669"/>
    <property type="project" value="InterPro"/>
</dbReference>
<reference evidence="2 3" key="1">
    <citation type="submission" date="2020-03" db="EMBL/GenBank/DDBJ databases">
        <title>Genomic Encyclopedia of Type Strains, Phase IV (KMG-IV): sequencing the most valuable type-strain genomes for metagenomic binning, comparative biology and taxonomic classification.</title>
        <authorList>
            <person name="Goeker M."/>
        </authorList>
    </citation>
    <scope>NUCLEOTIDE SEQUENCE [LARGE SCALE GENOMIC DNA]</scope>
    <source>
        <strain evidence="2 3">DSM 16846</strain>
    </source>
</reference>
<dbReference type="PRINTS" id="PR01590">
    <property type="entry name" value="HTHFIS"/>
</dbReference>
<evidence type="ECO:0000313" key="2">
    <source>
        <dbReference type="EMBL" id="NJC05536.1"/>
    </source>
</evidence>
<sequence length="473" mass="51825">MTHPSPNDDGTPRLDADSPMLSGLDIASVARLVEASGDLALLVDDQGVIRDVAAPTDDLAEARQWVGHSWSSVVTVESRVKVEEMLADDDVTASQRWRQVNHNGSASEFPIRFKAIRLANGTTVAVGRDERATARLQQRLLQVQQSLERDYLRLRQAESRYRLLFEMTAEPMLIVDLATLRIREINAAGVELLSGGNLQGQPFVAQAAAADRDQLIAFVGAVSTGTTVAPIAVSLARTGAEVALSARLFRQGSDAYLLVQLHSGDAPRIGETERLTLDMVKRLPDALVLTDDRLDILDANDAFLEMVQAPALAVLLGRPLGDFLGRPGIDLDLIRAQVADHRVARNVSTILRGDDGGQEEVEVSAVRSGDKDNHYAFTMRLVARRMRDLPPVTRDLPRSVEQLTELVGRMPLKDIVRESTDLIERLCIEAALTYTSNNRASAAEILGLSRQSLYSKLNRHGLGRVDEDEISPR</sequence>
<organism evidence="2 3">
    <name type="scientific">Sphingomonas kaistensis</name>
    <dbReference type="NCBI Taxonomy" id="298708"/>
    <lineage>
        <taxon>Bacteria</taxon>
        <taxon>Pseudomonadati</taxon>
        <taxon>Pseudomonadota</taxon>
        <taxon>Alphaproteobacteria</taxon>
        <taxon>Sphingomonadales</taxon>
        <taxon>Sphingomonadaceae</taxon>
        <taxon>Sphingomonas</taxon>
    </lineage>
</organism>
<dbReference type="SMART" id="SM00091">
    <property type="entry name" value="PAS"/>
    <property type="match status" value="3"/>
</dbReference>
<dbReference type="Pfam" id="PF13188">
    <property type="entry name" value="PAS_8"/>
    <property type="match status" value="1"/>
</dbReference>
<feature type="domain" description="PAS" evidence="1">
    <location>
        <begin position="274"/>
        <end position="343"/>
    </location>
</feature>
<gene>
    <name evidence="2" type="ORF">GGQ97_001329</name>
</gene>
<dbReference type="EMBL" id="JAATJC010000001">
    <property type="protein sequence ID" value="NJC05536.1"/>
    <property type="molecule type" value="Genomic_DNA"/>
</dbReference>
<dbReference type="InterPro" id="IPR035965">
    <property type="entry name" value="PAS-like_dom_sf"/>
</dbReference>
<evidence type="ECO:0000259" key="1">
    <source>
        <dbReference type="SMART" id="SM00091"/>
    </source>
</evidence>
<dbReference type="AlphaFoldDB" id="A0A7X5Y5L3"/>
<evidence type="ECO:0000313" key="3">
    <source>
        <dbReference type="Proteomes" id="UP000558192"/>
    </source>
</evidence>
<dbReference type="CDD" id="cd00130">
    <property type="entry name" value="PAS"/>
    <property type="match status" value="1"/>
</dbReference>
<dbReference type="SUPFAM" id="SSF46689">
    <property type="entry name" value="Homeodomain-like"/>
    <property type="match status" value="1"/>
</dbReference>
<feature type="domain" description="PAS" evidence="1">
    <location>
        <begin position="27"/>
        <end position="91"/>
    </location>
</feature>
<dbReference type="InterPro" id="IPR002197">
    <property type="entry name" value="HTH_Fis"/>
</dbReference>
<dbReference type="SUPFAM" id="SSF55785">
    <property type="entry name" value="PYP-like sensor domain (PAS domain)"/>
    <property type="match status" value="2"/>
</dbReference>
<dbReference type="InterPro" id="IPR000014">
    <property type="entry name" value="PAS"/>
</dbReference>
<dbReference type="InterPro" id="IPR011785">
    <property type="entry name" value="Tscrpt_reg_PpsR-CrtJ"/>
</dbReference>
<dbReference type="Pfam" id="PF02954">
    <property type="entry name" value="HTH_8"/>
    <property type="match status" value="1"/>
</dbReference>
<dbReference type="RefSeq" id="WP_168068219.1">
    <property type="nucleotide sequence ID" value="NZ_JAATJC010000001.1"/>
</dbReference>
<dbReference type="GO" id="GO:0043565">
    <property type="term" value="F:sequence-specific DNA binding"/>
    <property type="evidence" value="ECO:0007669"/>
    <property type="project" value="InterPro"/>
</dbReference>
<proteinExistence type="predicted"/>
<dbReference type="InterPro" id="IPR009057">
    <property type="entry name" value="Homeodomain-like_sf"/>
</dbReference>
<name>A0A7X5Y5L3_9SPHN</name>